<evidence type="ECO:0000256" key="4">
    <source>
        <dbReference type="ARBA" id="ARBA00023136"/>
    </source>
</evidence>
<feature type="transmembrane region" description="Helical" evidence="5">
    <location>
        <begin position="255"/>
        <end position="275"/>
    </location>
</feature>
<gene>
    <name evidence="6" type="ORF">SPSYN_02440</name>
</gene>
<comment type="similarity">
    <text evidence="5">Belongs to the UPF0182 family.</text>
</comment>
<dbReference type="PANTHER" id="PTHR39344">
    <property type="entry name" value="UPF0182 PROTEIN SLL1060"/>
    <property type="match status" value="1"/>
</dbReference>
<keyword evidence="3 5" id="KW-1133">Transmembrane helix</keyword>
<feature type="transmembrane region" description="Helical" evidence="5">
    <location>
        <begin position="212"/>
        <end position="229"/>
    </location>
</feature>
<dbReference type="OrthoDB" id="9763654at2"/>
<evidence type="ECO:0000256" key="1">
    <source>
        <dbReference type="ARBA" id="ARBA00022475"/>
    </source>
</evidence>
<name>A0A9D2WNE3_9FIRM</name>
<dbReference type="InterPro" id="IPR005372">
    <property type="entry name" value="UPF0182"/>
</dbReference>
<evidence type="ECO:0000313" key="6">
    <source>
        <dbReference type="EMBL" id="KAF1084662.1"/>
    </source>
</evidence>
<dbReference type="HAMAP" id="MF_01600">
    <property type="entry name" value="UPF0182"/>
    <property type="match status" value="1"/>
</dbReference>
<keyword evidence="1 5" id="KW-1003">Cell membrane</keyword>
<evidence type="ECO:0000313" key="7">
    <source>
        <dbReference type="Proteomes" id="UP000798488"/>
    </source>
</evidence>
<dbReference type="GO" id="GO:0005886">
    <property type="term" value="C:plasma membrane"/>
    <property type="evidence" value="ECO:0007669"/>
    <property type="project" value="UniProtKB-SubCell"/>
</dbReference>
<feature type="transmembrane region" description="Helical" evidence="5">
    <location>
        <begin position="7"/>
        <end position="25"/>
    </location>
</feature>
<feature type="transmembrane region" description="Helical" evidence="5">
    <location>
        <begin position="114"/>
        <end position="137"/>
    </location>
</feature>
<keyword evidence="4 5" id="KW-0472">Membrane</keyword>
<evidence type="ECO:0000256" key="2">
    <source>
        <dbReference type="ARBA" id="ARBA00022692"/>
    </source>
</evidence>
<dbReference type="GO" id="GO:0005576">
    <property type="term" value="C:extracellular region"/>
    <property type="evidence" value="ECO:0007669"/>
    <property type="project" value="TreeGrafter"/>
</dbReference>
<sequence>MEKGIKWLSTTVITILVLFLLVAKWGANIYVDWLWFKSLGYGSTFITIIVSEIGLRTLVGLTTFVFIFINLMLTRRPVLQSISNRQVNKTDDDVITIYESPLNKYVTPRLLTMLYLAISIALGIFVSTAVTGDWVILQKYLNSTVFGITDPIFNKDIGTYVFNLPFYQFLYRLLTWFIFLAAFTITIVYFLAEASNEGFSRLFNSTAARLHLSFLAALFFIVRAWGYRLEQYMLLYSGNGVTFGPGYTDVHARLLAYKALFFIALFIALIIIINLFMRRFKLILYSIGALFLASIVLGSLYPTLIQNLIVKPNELNKESPYIANSIKYTRMAYNLNQMETKRFPAGQVLSNADIENNRDTVNNIRLWDWRPLQETYQQLQEIRPYYELKNIDIDRYSINGEYRQVMLAARELDQAQLPDTAKTWINQRLKYTHGHGITMNPVNKMTSEGLPELFIKNIPPSSTVNLNVTRPEIYFGELTNNYVLVNTKAEEFDYPVGTENAYTTYEGKSGVPINGLLRKAIFALAFNDYKMLLASDLKNDSQILYYRNIQERVPKLAPFLNYDGDPYIVLDDAGVLHWMWDAYTTTNMYPYSEPFKGGYNYIRNSVKVVVNAYTGQVDFYIADAKDPIIQAYIKIFPSVFKPLSDMPEDLKRHIRYPEDIFNIQAEKYAVYHMTNTEVLYNQEDKWNIPTEKHYDEEVVMESYYNIIRLPESEKAEYVLILPFTPNNKTNMIGWMAARCDEPNYGELIVYEFPKQELVYGPMQIEARIDQDTVISQQLTLWNQRGSSVIRGNLLVIPVMDALLYVEPLYLQSEQSRMPELRRVIVAHNDRIVMEPTLDIALNKIFGTAINDTTPDNQQQPDTNEPPMMTINDLIKTANNLYNKAQSKLQNGDWAGYGEAINKLKETLNDLSAKAE</sequence>
<dbReference type="Proteomes" id="UP000798488">
    <property type="component" value="Unassembled WGS sequence"/>
</dbReference>
<evidence type="ECO:0000256" key="3">
    <source>
        <dbReference type="ARBA" id="ARBA00022989"/>
    </source>
</evidence>
<comment type="subcellular location">
    <subcellularLocation>
        <location evidence="5">Cell membrane</location>
        <topology evidence="5">Multi-pass membrane protein</topology>
    </subcellularLocation>
</comment>
<keyword evidence="7" id="KW-1185">Reference proteome</keyword>
<dbReference type="PANTHER" id="PTHR39344:SF1">
    <property type="entry name" value="UPF0182 PROTEIN SLL1060"/>
    <property type="match status" value="1"/>
</dbReference>
<dbReference type="RefSeq" id="WP_161822718.1">
    <property type="nucleotide sequence ID" value="NZ_LSRS01000005.1"/>
</dbReference>
<organism evidence="6 7">
    <name type="scientific">Sporotomaculum syntrophicum</name>
    <dbReference type="NCBI Taxonomy" id="182264"/>
    <lineage>
        <taxon>Bacteria</taxon>
        <taxon>Bacillati</taxon>
        <taxon>Bacillota</taxon>
        <taxon>Clostridia</taxon>
        <taxon>Eubacteriales</taxon>
        <taxon>Desulfallaceae</taxon>
        <taxon>Sporotomaculum</taxon>
    </lineage>
</organism>
<feature type="transmembrane region" description="Helical" evidence="5">
    <location>
        <begin position="45"/>
        <end position="73"/>
    </location>
</feature>
<feature type="transmembrane region" description="Helical" evidence="5">
    <location>
        <begin position="169"/>
        <end position="192"/>
    </location>
</feature>
<evidence type="ECO:0000256" key="5">
    <source>
        <dbReference type="HAMAP-Rule" id="MF_01600"/>
    </source>
</evidence>
<reference evidence="6" key="1">
    <citation type="submission" date="2016-02" db="EMBL/GenBank/DDBJ databases">
        <title>Draft Genome Sequence of Sporotomaculum syntrophicum Strain FB, a Syntrophic Benzoate Degrader.</title>
        <authorList>
            <person name="Nobu M.K."/>
            <person name="Narihiro T."/>
            <person name="Qiu Y.-L."/>
            <person name="Ohashi A."/>
            <person name="Liu W.-T."/>
            <person name="Yuji S."/>
        </authorList>
    </citation>
    <scope>NUCLEOTIDE SEQUENCE</scope>
    <source>
        <strain evidence="6">FB</strain>
    </source>
</reference>
<dbReference type="AlphaFoldDB" id="A0A9D2WNE3"/>
<proteinExistence type="inferred from homology"/>
<dbReference type="EMBL" id="LSRS01000005">
    <property type="protein sequence ID" value="KAF1084662.1"/>
    <property type="molecule type" value="Genomic_DNA"/>
</dbReference>
<dbReference type="Pfam" id="PF03699">
    <property type="entry name" value="UPF0182"/>
    <property type="match status" value="1"/>
</dbReference>
<protein>
    <recommendedName>
        <fullName evidence="5">UPF0182 protein SPSYN_02440</fullName>
    </recommendedName>
</protein>
<comment type="caution">
    <text evidence="6">The sequence shown here is derived from an EMBL/GenBank/DDBJ whole genome shotgun (WGS) entry which is preliminary data.</text>
</comment>
<feature type="transmembrane region" description="Helical" evidence="5">
    <location>
        <begin position="282"/>
        <end position="301"/>
    </location>
</feature>
<accession>A0A9D2WNE3</accession>
<keyword evidence="2 5" id="KW-0812">Transmembrane</keyword>